<dbReference type="OrthoDB" id="7056813at2"/>
<reference evidence="6 7" key="1">
    <citation type="journal article" date="2010" name="Stand. Genomic Sci.">
        <title>Complete genome sequence of Haliangium ochraceum type strain (SMP-2).</title>
        <authorList>
            <consortium name="US DOE Joint Genome Institute (JGI-PGF)"/>
            <person name="Ivanova N."/>
            <person name="Daum C."/>
            <person name="Lang E."/>
            <person name="Abt B."/>
            <person name="Kopitz M."/>
            <person name="Saunders E."/>
            <person name="Lapidus A."/>
            <person name="Lucas S."/>
            <person name="Glavina Del Rio T."/>
            <person name="Nolan M."/>
            <person name="Tice H."/>
            <person name="Copeland A."/>
            <person name="Cheng J.F."/>
            <person name="Chen F."/>
            <person name="Bruce D."/>
            <person name="Goodwin L."/>
            <person name="Pitluck S."/>
            <person name="Mavromatis K."/>
            <person name="Pati A."/>
            <person name="Mikhailova N."/>
            <person name="Chen A."/>
            <person name="Palaniappan K."/>
            <person name="Land M."/>
            <person name="Hauser L."/>
            <person name="Chang Y.J."/>
            <person name="Jeffries C.D."/>
            <person name="Detter J.C."/>
            <person name="Brettin T."/>
            <person name="Rohde M."/>
            <person name="Goker M."/>
            <person name="Bristow J."/>
            <person name="Markowitz V."/>
            <person name="Eisen J.A."/>
            <person name="Hugenholtz P."/>
            <person name="Kyrpides N.C."/>
            <person name="Klenk H.P."/>
        </authorList>
    </citation>
    <scope>NUCLEOTIDE SEQUENCE [LARGE SCALE GENOMIC DNA]</scope>
    <source>
        <strain evidence="7">DSM 14365 / CIP 107738 / JCM 11303 / AJ 13395 / SMP-2</strain>
    </source>
</reference>
<accession>D0LLB6</accession>
<keyword evidence="2 4" id="KW-0238">DNA-binding</keyword>
<feature type="DNA-binding region" description="H-T-H motif" evidence="4">
    <location>
        <begin position="31"/>
        <end position="50"/>
    </location>
</feature>
<dbReference type="InterPro" id="IPR009057">
    <property type="entry name" value="Homeodomain-like_sf"/>
</dbReference>
<feature type="domain" description="HTH tetR-type" evidence="5">
    <location>
        <begin position="8"/>
        <end position="68"/>
    </location>
</feature>
<organism evidence="6 7">
    <name type="scientific">Haliangium ochraceum (strain DSM 14365 / JCM 11303 / SMP-2)</name>
    <dbReference type="NCBI Taxonomy" id="502025"/>
    <lineage>
        <taxon>Bacteria</taxon>
        <taxon>Pseudomonadati</taxon>
        <taxon>Myxococcota</taxon>
        <taxon>Polyangia</taxon>
        <taxon>Haliangiales</taxon>
        <taxon>Kofleriaceae</taxon>
        <taxon>Haliangium</taxon>
    </lineage>
</organism>
<dbReference type="InterPro" id="IPR050109">
    <property type="entry name" value="HTH-type_TetR-like_transc_reg"/>
</dbReference>
<keyword evidence="7" id="KW-1185">Reference proteome</keyword>
<dbReference type="Gene3D" id="1.10.357.10">
    <property type="entry name" value="Tetracycline Repressor, domain 2"/>
    <property type="match status" value="1"/>
</dbReference>
<evidence type="ECO:0000256" key="1">
    <source>
        <dbReference type="ARBA" id="ARBA00023015"/>
    </source>
</evidence>
<dbReference type="GO" id="GO:0000976">
    <property type="term" value="F:transcription cis-regulatory region binding"/>
    <property type="evidence" value="ECO:0007669"/>
    <property type="project" value="TreeGrafter"/>
</dbReference>
<dbReference type="InterPro" id="IPR025996">
    <property type="entry name" value="MT1864/Rv1816-like_C"/>
</dbReference>
<dbReference type="PROSITE" id="PS50977">
    <property type="entry name" value="HTH_TETR_2"/>
    <property type="match status" value="1"/>
</dbReference>
<sequence>MPVKPAAGGAREQLVSHALELLHRDHPEDLSIREVARRAGVSSGAPYHHFGDKPGLLAACARVGWEVLIARLEELDDASGIEQQLGHCADIYLDYALGNAGCYRLMMSRLFYDVERYRELDELRARAMGGVIARIERSGVVGDDPALLRARGIGLWSMLHGYAILRLDGSVKGVPTPQQQRDELVALAIRMALLSP</sequence>
<name>D0LLB6_HALO1</name>
<dbReference type="GO" id="GO:0003700">
    <property type="term" value="F:DNA-binding transcription factor activity"/>
    <property type="evidence" value="ECO:0007669"/>
    <property type="project" value="TreeGrafter"/>
</dbReference>
<protein>
    <submittedName>
        <fullName evidence="6">Transcriptional regulator, TetR family</fullName>
    </submittedName>
</protein>
<dbReference type="STRING" id="502025.Hoch_6137"/>
<evidence type="ECO:0000256" key="3">
    <source>
        <dbReference type="ARBA" id="ARBA00023163"/>
    </source>
</evidence>
<dbReference type="InterPro" id="IPR036271">
    <property type="entry name" value="Tet_transcr_reg_TetR-rel_C_sf"/>
</dbReference>
<dbReference type="AlphaFoldDB" id="D0LLB6"/>
<dbReference type="Proteomes" id="UP000001880">
    <property type="component" value="Chromosome"/>
</dbReference>
<dbReference type="PANTHER" id="PTHR30055:SF220">
    <property type="entry name" value="TETR-FAMILY REGULATORY PROTEIN"/>
    <property type="match status" value="1"/>
</dbReference>
<dbReference type="HOGENOM" id="CLU_069356_40_0_7"/>
<dbReference type="SUPFAM" id="SSF46689">
    <property type="entry name" value="Homeodomain-like"/>
    <property type="match status" value="1"/>
</dbReference>
<dbReference type="PANTHER" id="PTHR30055">
    <property type="entry name" value="HTH-TYPE TRANSCRIPTIONAL REGULATOR RUTR"/>
    <property type="match status" value="1"/>
</dbReference>
<proteinExistence type="predicted"/>
<evidence type="ECO:0000256" key="4">
    <source>
        <dbReference type="PROSITE-ProRule" id="PRU00335"/>
    </source>
</evidence>
<dbReference type="eggNOG" id="COG1309">
    <property type="taxonomic scope" value="Bacteria"/>
</dbReference>
<dbReference type="Pfam" id="PF13305">
    <property type="entry name" value="TetR_C_33"/>
    <property type="match status" value="1"/>
</dbReference>
<dbReference type="KEGG" id="hoh:Hoch_6137"/>
<keyword evidence="1" id="KW-0805">Transcription regulation</keyword>
<dbReference type="InterPro" id="IPR001647">
    <property type="entry name" value="HTH_TetR"/>
</dbReference>
<dbReference type="Pfam" id="PF00440">
    <property type="entry name" value="TetR_N"/>
    <property type="match status" value="1"/>
</dbReference>
<evidence type="ECO:0000313" key="6">
    <source>
        <dbReference type="EMBL" id="ACY18612.1"/>
    </source>
</evidence>
<dbReference type="SUPFAM" id="SSF48498">
    <property type="entry name" value="Tetracyclin repressor-like, C-terminal domain"/>
    <property type="match status" value="1"/>
</dbReference>
<evidence type="ECO:0000259" key="5">
    <source>
        <dbReference type="PROSITE" id="PS50977"/>
    </source>
</evidence>
<dbReference type="EMBL" id="CP001804">
    <property type="protein sequence ID" value="ACY18612.1"/>
    <property type="molecule type" value="Genomic_DNA"/>
</dbReference>
<gene>
    <name evidence="6" type="ordered locus">Hoch_6137</name>
</gene>
<keyword evidence="3" id="KW-0804">Transcription</keyword>
<evidence type="ECO:0000256" key="2">
    <source>
        <dbReference type="ARBA" id="ARBA00023125"/>
    </source>
</evidence>
<evidence type="ECO:0000313" key="7">
    <source>
        <dbReference type="Proteomes" id="UP000001880"/>
    </source>
</evidence>
<dbReference type="RefSeq" id="WP_012831204.1">
    <property type="nucleotide sequence ID" value="NC_013440.1"/>
</dbReference>